<dbReference type="AlphaFoldDB" id="A0A7R6SVF5"/>
<keyword evidence="1" id="KW-0472">Membrane</keyword>
<organism evidence="2 3">
    <name type="scientific">Neptunomonas japonica JAMM 1380</name>
    <dbReference type="NCBI Taxonomy" id="1441457"/>
    <lineage>
        <taxon>Bacteria</taxon>
        <taxon>Pseudomonadati</taxon>
        <taxon>Pseudomonadota</taxon>
        <taxon>Gammaproteobacteria</taxon>
        <taxon>Oceanospirillales</taxon>
        <taxon>Oceanospirillaceae</taxon>
        <taxon>Neptunomonas</taxon>
    </lineage>
</organism>
<dbReference type="Proteomes" id="UP000595332">
    <property type="component" value="Chromosome"/>
</dbReference>
<feature type="transmembrane region" description="Helical" evidence="1">
    <location>
        <begin position="60"/>
        <end position="79"/>
    </location>
</feature>
<evidence type="ECO:0000256" key="1">
    <source>
        <dbReference type="SAM" id="Phobius"/>
    </source>
</evidence>
<dbReference type="EMBL" id="AP014546">
    <property type="protein sequence ID" value="BBB29504.1"/>
    <property type="molecule type" value="Genomic_DNA"/>
</dbReference>
<dbReference type="RefSeq" id="WP_201350118.1">
    <property type="nucleotide sequence ID" value="NZ_AP014546.1"/>
</dbReference>
<name>A0A7R6SVF5_9GAMM</name>
<proteinExistence type="predicted"/>
<gene>
    <name evidence="2" type="ORF">NEJAP_1552</name>
</gene>
<dbReference type="KEGG" id="njp:NEJAP_1552"/>
<evidence type="ECO:0000313" key="3">
    <source>
        <dbReference type="Proteomes" id="UP000595332"/>
    </source>
</evidence>
<sequence length="85" mass="9540">MTDSTDTKSDSIDGDQIPWYRWRWFFLTTFVVFYPLSLIVGLTGDVYCNTKGEVSKLSTGIKLAILAAGALVLAKNFFLPDLWSI</sequence>
<feature type="transmembrane region" description="Helical" evidence="1">
    <location>
        <begin position="24"/>
        <end position="48"/>
    </location>
</feature>
<reference evidence="2 3" key="1">
    <citation type="journal article" date="2008" name="Int. J. Syst. Evol. Microbiol.">
        <title>Neptunomonas japonica sp. nov., an Osedax japonicus symbiont-like bacterium isolated from sediment adjacent to sperm whale carcasses off Kagoshima, Japan.</title>
        <authorList>
            <person name="Miyazaki M."/>
            <person name="Nogi Y."/>
            <person name="Fujiwara Y."/>
            <person name="Kawato M."/>
            <person name="Kubokawa K."/>
            <person name="Horikoshi K."/>
        </authorList>
    </citation>
    <scope>NUCLEOTIDE SEQUENCE [LARGE SCALE GENOMIC DNA]</scope>
    <source>
        <strain evidence="2 3">JAMM 1380</strain>
    </source>
</reference>
<keyword evidence="1" id="KW-0812">Transmembrane</keyword>
<protein>
    <submittedName>
        <fullName evidence="2">Uncharacterized protein</fullName>
    </submittedName>
</protein>
<evidence type="ECO:0000313" key="2">
    <source>
        <dbReference type="EMBL" id="BBB29504.1"/>
    </source>
</evidence>
<accession>A0A7R6SVF5</accession>
<keyword evidence="1" id="KW-1133">Transmembrane helix</keyword>
<keyword evidence="3" id="KW-1185">Reference proteome</keyword>